<keyword evidence="4" id="KW-0540">Nuclease</keyword>
<dbReference type="InterPro" id="IPR027417">
    <property type="entry name" value="P-loop_NTPase"/>
</dbReference>
<dbReference type="InterPro" id="IPR007409">
    <property type="entry name" value="Restrct_endonuc_type1_HsdR_N"/>
</dbReference>
<evidence type="ECO:0000256" key="1">
    <source>
        <dbReference type="ARBA" id="ARBA00000851"/>
    </source>
</evidence>
<keyword evidence="5" id="KW-0547">Nucleotide-binding</keyword>
<evidence type="ECO:0000256" key="5">
    <source>
        <dbReference type="ARBA" id="ARBA00022741"/>
    </source>
</evidence>
<evidence type="ECO:0000313" key="13">
    <source>
        <dbReference type="EMBL" id="SSY70323.1"/>
    </source>
</evidence>
<sequence length="1002" mass="116796">MSQKFNENTRVKIPAILHLMRLGYQYLSLKNAVWDNKSNIFTDIFKESIRKINPTLNLQDGDIHRVLADIHLELDYDDLGKVFYERLIDQSSNIDRPKLIDFDNFDNNQFHIITELPYQNGDDEFRPDITLLINGMPLVFVEVKKPNNKDGILAEQKRMNERIKNKRFKSFINITQLMLFSNNMTDGQLTGAVYATPNSQITFNFFKEDKKFAQNTAQILVQLNDNDKIKILKDLNEHALLHSPEFIANQSPDTPTNTLCTQLLSRERLAFMLRYAITYVQSADNATAYQKHIMRYPQIFASFAIKHTLEQGKKSGIIWHTQGSGKTALAYYNVRHLTDYYSKQRIIPKFYFIVDRLDLLEQAKKEFTARGLLVHTVDSKEEFTHSIKSDISHNHQGKSEITVVNIQKFADDAKATHQNDYNLNIQRIYFLDEVHRSYNPTGSFLANLTTSDKNAIKIGLTGTPLLGNTPSKQLFGDYIHKYYYNDSIADGYTLRLIRENIESQFAETMQEALKEWQIEQGSIDKKQVYAHQRFVEPMLDYIITDFIKFRKLNNDNTLGAMVICDSSEQAKTMFELFNQKYANHHTSALILHDIADKATRKDWVEEYKAGKIDILFVYNMLLTGFDAPRLKKLYLGRIIKDHNLLQAITRVNRTYKDYQFGYIVDFADISKEFDKTNKAYFDELQSELGDELIHYSQMFKNDDEIKNDIAFIKNTLADYDTQNAENFSQQINQIDNKETLNELKKALALSRELYNIIRFQGNYAFLNLLDFDKFNELYKETANRIDLLNLKEKLEQGDNTNLLNLALEDIYFNFVKVGENELRLAEDLKDCFVRTQGVFNDNFDQEDPKFIALKQELERIFAKKNLSEVGQEQMSENISLLDDLYKQMKELNRQNNLIRTKYNGDKKYVRIEKRLSEQNILPTLNTDKLTLREVLLNTKNGLDEKVLNLEQMLDNEAYFTKQSGAILIGEFKEKSLAINANIIKQINGLLVKEYMANRLEEL</sequence>
<keyword evidence="10" id="KW-0238">DNA-binding</keyword>
<dbReference type="OrthoDB" id="9758243at2"/>
<dbReference type="SUPFAM" id="SSF52540">
    <property type="entry name" value="P-loop containing nucleoside triphosphate hydrolases"/>
    <property type="match status" value="2"/>
</dbReference>
<dbReference type="Pfam" id="PF22679">
    <property type="entry name" value="T1R_D3-like"/>
    <property type="match status" value="1"/>
</dbReference>
<keyword evidence="14" id="KW-1185">Reference proteome</keyword>
<dbReference type="SMART" id="SM00487">
    <property type="entry name" value="DEXDc"/>
    <property type="match status" value="1"/>
</dbReference>
<feature type="domain" description="Helicase ATP-binding" evidence="12">
    <location>
        <begin position="307"/>
        <end position="482"/>
    </location>
</feature>
<evidence type="ECO:0000256" key="8">
    <source>
        <dbReference type="ARBA" id="ARBA00022801"/>
    </source>
</evidence>
<evidence type="ECO:0000256" key="7">
    <source>
        <dbReference type="ARBA" id="ARBA00022759"/>
    </source>
</evidence>
<evidence type="ECO:0000256" key="2">
    <source>
        <dbReference type="ARBA" id="ARBA00008598"/>
    </source>
</evidence>
<dbReference type="InterPro" id="IPR040980">
    <property type="entry name" value="SWI2_SNF2"/>
</dbReference>
<dbReference type="InterPro" id="IPR055180">
    <property type="entry name" value="HsdR_RecA-like_helicase_dom_2"/>
</dbReference>
<dbReference type="InterPro" id="IPR051268">
    <property type="entry name" value="Type-I_R_enzyme_R_subunit"/>
</dbReference>
<evidence type="ECO:0000256" key="9">
    <source>
        <dbReference type="ARBA" id="ARBA00022840"/>
    </source>
</evidence>
<evidence type="ECO:0000313" key="14">
    <source>
        <dbReference type="Proteomes" id="UP000254209"/>
    </source>
</evidence>
<gene>
    <name evidence="13" type="primary">hsdR</name>
    <name evidence="13" type="ORF">NCTC10283_00410</name>
</gene>
<evidence type="ECO:0000256" key="11">
    <source>
        <dbReference type="SAM" id="Coils"/>
    </source>
</evidence>
<dbReference type="CDD" id="cd18800">
    <property type="entry name" value="SF2_C_EcoR124I-like"/>
    <property type="match status" value="1"/>
</dbReference>
<comment type="catalytic activity">
    <reaction evidence="1">
        <text>Endonucleolytic cleavage of DNA to give random double-stranded fragments with terminal 5'-phosphates, ATP is simultaneously hydrolyzed.</text>
        <dbReference type="EC" id="3.1.21.3"/>
    </reaction>
</comment>
<dbReference type="PROSITE" id="PS51192">
    <property type="entry name" value="HELICASE_ATP_BIND_1"/>
    <property type="match status" value="1"/>
</dbReference>
<dbReference type="InterPro" id="IPR014001">
    <property type="entry name" value="Helicase_ATP-bd"/>
</dbReference>
<organism evidence="13 14">
    <name type="scientific">Alysiella crassa</name>
    <dbReference type="NCBI Taxonomy" id="153491"/>
    <lineage>
        <taxon>Bacteria</taxon>
        <taxon>Pseudomonadati</taxon>
        <taxon>Pseudomonadota</taxon>
        <taxon>Betaproteobacteria</taxon>
        <taxon>Neisseriales</taxon>
        <taxon>Neisseriaceae</taxon>
        <taxon>Alysiella</taxon>
    </lineage>
</organism>
<dbReference type="REBASE" id="375832">
    <property type="entry name" value="Acr10283IP"/>
</dbReference>
<dbReference type="GO" id="GO:0003677">
    <property type="term" value="F:DNA binding"/>
    <property type="evidence" value="ECO:0007669"/>
    <property type="project" value="UniProtKB-KW"/>
</dbReference>
<evidence type="ECO:0000256" key="6">
    <source>
        <dbReference type="ARBA" id="ARBA00022747"/>
    </source>
</evidence>
<dbReference type="Gene3D" id="3.90.1570.50">
    <property type="match status" value="1"/>
</dbReference>
<evidence type="ECO:0000256" key="3">
    <source>
        <dbReference type="ARBA" id="ARBA00012654"/>
    </source>
</evidence>
<dbReference type="EMBL" id="UFSO01000002">
    <property type="protein sequence ID" value="SSY70323.1"/>
    <property type="molecule type" value="Genomic_DNA"/>
</dbReference>
<dbReference type="AlphaFoldDB" id="A0A376BL14"/>
<keyword evidence="6" id="KW-0680">Restriction system</keyword>
<dbReference type="Pfam" id="PF18766">
    <property type="entry name" value="SWI2_SNF2"/>
    <property type="match status" value="1"/>
</dbReference>
<dbReference type="STRING" id="1120980.GCA_000745955_02056"/>
<comment type="similarity">
    <text evidence="2">Belongs to the HsdR family.</text>
</comment>
<dbReference type="CDD" id="cd22332">
    <property type="entry name" value="HsdR_N"/>
    <property type="match status" value="1"/>
</dbReference>
<protein>
    <recommendedName>
        <fullName evidence="3">type I site-specific deoxyribonuclease</fullName>
        <ecNumber evidence="3">3.1.21.3</ecNumber>
    </recommendedName>
</protein>
<dbReference type="EC" id="3.1.21.3" evidence="3"/>
<dbReference type="PANTHER" id="PTHR30195:SF15">
    <property type="entry name" value="TYPE I RESTRICTION ENZYME HINDI ENDONUCLEASE SUBUNIT"/>
    <property type="match status" value="1"/>
</dbReference>
<dbReference type="Gene3D" id="3.40.50.300">
    <property type="entry name" value="P-loop containing nucleotide triphosphate hydrolases"/>
    <property type="match status" value="2"/>
</dbReference>
<keyword evidence="9" id="KW-0067">ATP-binding</keyword>
<feature type="coiled-coil region" evidence="11">
    <location>
        <begin position="874"/>
        <end position="901"/>
    </location>
</feature>
<dbReference type="Proteomes" id="UP000254209">
    <property type="component" value="Unassembled WGS sequence"/>
</dbReference>
<dbReference type="GO" id="GO:0009035">
    <property type="term" value="F:type I site-specific deoxyribonuclease activity"/>
    <property type="evidence" value="ECO:0007669"/>
    <property type="project" value="UniProtKB-EC"/>
</dbReference>
<dbReference type="PANTHER" id="PTHR30195">
    <property type="entry name" value="TYPE I SITE-SPECIFIC DEOXYRIBONUCLEASE PROTEIN SUBUNIT M AND R"/>
    <property type="match status" value="1"/>
</dbReference>
<keyword evidence="11" id="KW-0175">Coiled coil</keyword>
<evidence type="ECO:0000256" key="4">
    <source>
        <dbReference type="ARBA" id="ARBA00022722"/>
    </source>
</evidence>
<dbReference type="GO" id="GO:0009307">
    <property type="term" value="P:DNA restriction-modification system"/>
    <property type="evidence" value="ECO:0007669"/>
    <property type="project" value="UniProtKB-KW"/>
</dbReference>
<dbReference type="Pfam" id="PF04313">
    <property type="entry name" value="HSDR_N"/>
    <property type="match status" value="1"/>
</dbReference>
<reference evidence="13 14" key="1">
    <citation type="submission" date="2018-06" db="EMBL/GenBank/DDBJ databases">
        <authorList>
            <consortium name="Pathogen Informatics"/>
            <person name="Doyle S."/>
        </authorList>
    </citation>
    <scope>NUCLEOTIDE SEQUENCE [LARGE SCALE GENOMIC DNA]</scope>
    <source>
        <strain evidence="13 14">NCTC10283</strain>
    </source>
</reference>
<keyword evidence="8 13" id="KW-0378">Hydrolase</keyword>
<keyword evidence="7" id="KW-0255">Endonuclease</keyword>
<evidence type="ECO:0000259" key="12">
    <source>
        <dbReference type="PROSITE" id="PS51192"/>
    </source>
</evidence>
<evidence type="ECO:0000256" key="10">
    <source>
        <dbReference type="ARBA" id="ARBA00023125"/>
    </source>
</evidence>
<accession>A0A376BL14</accession>
<dbReference type="GO" id="GO:0005524">
    <property type="term" value="F:ATP binding"/>
    <property type="evidence" value="ECO:0007669"/>
    <property type="project" value="UniProtKB-KW"/>
</dbReference>
<dbReference type="RefSeq" id="WP_034294569.1">
    <property type="nucleotide sequence ID" value="NZ_CP091519.2"/>
</dbReference>
<name>A0A376BL14_9NEIS</name>
<proteinExistence type="inferred from homology"/>